<accession>A0A2A2JCT7</accession>
<evidence type="ECO:0000313" key="3">
    <source>
        <dbReference type="Proteomes" id="UP000218231"/>
    </source>
</evidence>
<reference evidence="2 3" key="1">
    <citation type="journal article" date="2017" name="Curr. Biol.">
        <title>Genome architecture and evolution of a unichromosomal asexual nematode.</title>
        <authorList>
            <person name="Fradin H."/>
            <person name="Zegar C."/>
            <person name="Gutwein M."/>
            <person name="Lucas J."/>
            <person name="Kovtun M."/>
            <person name="Corcoran D."/>
            <person name="Baugh L.R."/>
            <person name="Kiontke K."/>
            <person name="Gunsalus K."/>
            <person name="Fitch D.H."/>
            <person name="Piano F."/>
        </authorList>
    </citation>
    <scope>NUCLEOTIDE SEQUENCE [LARGE SCALE GENOMIC DNA]</scope>
    <source>
        <strain evidence="2">PF1309</strain>
    </source>
</reference>
<organism evidence="2 3">
    <name type="scientific">Diploscapter pachys</name>
    <dbReference type="NCBI Taxonomy" id="2018661"/>
    <lineage>
        <taxon>Eukaryota</taxon>
        <taxon>Metazoa</taxon>
        <taxon>Ecdysozoa</taxon>
        <taxon>Nematoda</taxon>
        <taxon>Chromadorea</taxon>
        <taxon>Rhabditida</taxon>
        <taxon>Rhabditina</taxon>
        <taxon>Rhabditomorpha</taxon>
        <taxon>Rhabditoidea</taxon>
        <taxon>Rhabditidae</taxon>
        <taxon>Diploscapter</taxon>
    </lineage>
</organism>
<proteinExistence type="predicted"/>
<evidence type="ECO:0000313" key="2">
    <source>
        <dbReference type="EMBL" id="PAV59588.1"/>
    </source>
</evidence>
<feature type="region of interest" description="Disordered" evidence="1">
    <location>
        <begin position="29"/>
        <end position="55"/>
    </location>
</feature>
<sequence length="119" mass="13412">MRLVTGMEEREREWFAFVAILLFEFGGSHSQSEVGRSEWKAEKRSGSGQGGCRSRNRDRGLLPVCEEAPDVEEQFVGELEAGQTRLECNHISWSSCHPFPLSLSLSLFLFLTSATMRLS</sequence>
<dbReference type="Proteomes" id="UP000218231">
    <property type="component" value="Unassembled WGS sequence"/>
</dbReference>
<dbReference type="EMBL" id="LIAE01010514">
    <property type="protein sequence ID" value="PAV59588.1"/>
    <property type="molecule type" value="Genomic_DNA"/>
</dbReference>
<evidence type="ECO:0000256" key="1">
    <source>
        <dbReference type="SAM" id="MobiDB-lite"/>
    </source>
</evidence>
<feature type="compositionally biased region" description="Basic and acidic residues" evidence="1">
    <location>
        <begin position="35"/>
        <end position="45"/>
    </location>
</feature>
<comment type="caution">
    <text evidence="2">The sequence shown here is derived from an EMBL/GenBank/DDBJ whole genome shotgun (WGS) entry which is preliminary data.</text>
</comment>
<keyword evidence="3" id="KW-1185">Reference proteome</keyword>
<name>A0A2A2JCT7_9BILA</name>
<gene>
    <name evidence="2" type="ORF">WR25_01851</name>
</gene>
<dbReference type="AlphaFoldDB" id="A0A2A2JCT7"/>
<protein>
    <submittedName>
        <fullName evidence="2">Uncharacterized protein</fullName>
    </submittedName>
</protein>